<name>A0ABQ8UAR4_9EUKA</name>
<protein>
    <submittedName>
        <fullName evidence="2">Uncharacterized protein</fullName>
    </submittedName>
</protein>
<feature type="compositionally biased region" description="Basic residues" evidence="1">
    <location>
        <begin position="27"/>
        <end position="44"/>
    </location>
</feature>
<gene>
    <name evidence="2" type="ORF">PAPYR_10898</name>
</gene>
<evidence type="ECO:0000313" key="3">
    <source>
        <dbReference type="Proteomes" id="UP001141327"/>
    </source>
</evidence>
<feature type="region of interest" description="Disordered" evidence="1">
    <location>
        <begin position="1"/>
        <end position="44"/>
    </location>
</feature>
<feature type="region of interest" description="Disordered" evidence="1">
    <location>
        <begin position="103"/>
        <end position="152"/>
    </location>
</feature>
<feature type="compositionally biased region" description="Basic and acidic residues" evidence="1">
    <location>
        <begin position="1"/>
        <end position="19"/>
    </location>
</feature>
<dbReference type="Proteomes" id="UP001141327">
    <property type="component" value="Unassembled WGS sequence"/>
</dbReference>
<feature type="region of interest" description="Disordered" evidence="1">
    <location>
        <begin position="167"/>
        <end position="198"/>
    </location>
</feature>
<sequence length="211" mass="22240">MRDVSSCEEGRRHPRRPPDEQTWLHSKPAHGRPARHHAALGDRHHRQVVCSGVAATTGHKQGGLFLEQPQRSPPGSPPSHSRAKVALAVAAVQPIGLLASRAVRPSGAGRSAEPEGGCTVYEHFDPATGPATAQPSSHSFGPASPPWGMGNEVSAGGWADPWVTRRACGPATSGSNRASQYRSLVKEHHPGSVAPSQRTANALRLAMAGQR</sequence>
<reference evidence="2" key="1">
    <citation type="journal article" date="2022" name="bioRxiv">
        <title>Genomics of Preaxostyla Flagellates Illuminates Evolutionary Transitions and the Path Towards Mitochondrial Loss.</title>
        <authorList>
            <person name="Novak L.V.F."/>
            <person name="Treitli S.C."/>
            <person name="Pyrih J."/>
            <person name="Halakuc P."/>
            <person name="Pipaliya S.V."/>
            <person name="Vacek V."/>
            <person name="Brzon O."/>
            <person name="Soukal P."/>
            <person name="Eme L."/>
            <person name="Dacks J.B."/>
            <person name="Karnkowska A."/>
            <person name="Elias M."/>
            <person name="Hampl V."/>
        </authorList>
    </citation>
    <scope>NUCLEOTIDE SEQUENCE</scope>
    <source>
        <strain evidence="2">RCP-MX</strain>
    </source>
</reference>
<evidence type="ECO:0000313" key="2">
    <source>
        <dbReference type="EMBL" id="KAJ4454414.1"/>
    </source>
</evidence>
<keyword evidence="3" id="KW-1185">Reference proteome</keyword>
<accession>A0ABQ8UAR4</accession>
<proteinExistence type="predicted"/>
<dbReference type="EMBL" id="JAPMOS010000159">
    <property type="protein sequence ID" value="KAJ4454414.1"/>
    <property type="molecule type" value="Genomic_DNA"/>
</dbReference>
<evidence type="ECO:0000256" key="1">
    <source>
        <dbReference type="SAM" id="MobiDB-lite"/>
    </source>
</evidence>
<comment type="caution">
    <text evidence="2">The sequence shown here is derived from an EMBL/GenBank/DDBJ whole genome shotgun (WGS) entry which is preliminary data.</text>
</comment>
<feature type="compositionally biased region" description="Polar residues" evidence="1">
    <location>
        <begin position="172"/>
        <end position="182"/>
    </location>
</feature>
<organism evidence="2 3">
    <name type="scientific">Paratrimastix pyriformis</name>
    <dbReference type="NCBI Taxonomy" id="342808"/>
    <lineage>
        <taxon>Eukaryota</taxon>
        <taxon>Metamonada</taxon>
        <taxon>Preaxostyla</taxon>
        <taxon>Paratrimastigidae</taxon>
        <taxon>Paratrimastix</taxon>
    </lineage>
</organism>